<dbReference type="Pfam" id="PF14450">
    <property type="entry name" value="FtsA"/>
    <property type="match status" value="1"/>
</dbReference>
<dbReference type="GO" id="GO:0051301">
    <property type="term" value="P:cell division"/>
    <property type="evidence" value="ECO:0007669"/>
    <property type="project" value="UniProtKB-KW"/>
</dbReference>
<keyword evidence="3" id="KW-0472">Membrane</keyword>
<evidence type="ECO:0000313" key="6">
    <source>
        <dbReference type="EMBL" id="SVB61746.1"/>
    </source>
</evidence>
<dbReference type="SUPFAM" id="SSF53067">
    <property type="entry name" value="Actin-like ATPase domain"/>
    <property type="match status" value="2"/>
</dbReference>
<dbReference type="InterPro" id="IPR043129">
    <property type="entry name" value="ATPase_NBD"/>
</dbReference>
<evidence type="ECO:0000256" key="1">
    <source>
        <dbReference type="ARBA" id="ARBA00022475"/>
    </source>
</evidence>
<dbReference type="GO" id="GO:0032153">
    <property type="term" value="C:cell division site"/>
    <property type="evidence" value="ECO:0007669"/>
    <property type="project" value="TreeGrafter"/>
</dbReference>
<reference evidence="6" key="1">
    <citation type="submission" date="2018-05" db="EMBL/GenBank/DDBJ databases">
        <authorList>
            <person name="Lanie J.A."/>
            <person name="Ng W.-L."/>
            <person name="Kazmierczak K.M."/>
            <person name="Andrzejewski T.M."/>
            <person name="Davidsen T.M."/>
            <person name="Wayne K.J."/>
            <person name="Tettelin H."/>
            <person name="Glass J.I."/>
            <person name="Rusch D."/>
            <person name="Podicherti R."/>
            <person name="Tsui H.-C.T."/>
            <person name="Winkler M.E."/>
        </authorList>
    </citation>
    <scope>NUCLEOTIDE SEQUENCE</scope>
</reference>
<keyword evidence="4" id="KW-0131">Cell cycle</keyword>
<sequence>MNQGSTKIDSELIAAIDVGSTKVCTILARKSRGGFPEIVSYSVVPSSGVTKGNVVDANATSQAIRRTMNEIRSDVGMDVKSAYVGITGSHIAYENRVDHFPDIGRQGVVTLDEFAKIPSMVSEGLQIPGRSIIHSLPIHYGVDGHNGIKNPVGMHVTGLEVTTHLITADSYIADKLREAVTLSGIELKSMVLEPFASSESILTQTEKDIGSAVVDIGGGTTDIALFRNGSIVYTAVIPVGGFQFTNDICLTYNVDFADAEEAKLRYGHTNLSAVDLMEAVPISPVGSSANIEIRRRDICQLMRERAMELIRLVDLKLQQGGLKENPNSLVYITGGASQLPGFYEMAEQFIPNCQVRRGTPDFLMKMTDELREPCYATAVGMVLHAFRSESSAERQLGIKDTIEKSGFLRRLMNGLRLG</sequence>
<accession>A0A382FF74</accession>
<keyword evidence="2" id="KW-0132">Cell division</keyword>
<dbReference type="SMART" id="SM00842">
    <property type="entry name" value="FtsA"/>
    <property type="match status" value="1"/>
</dbReference>
<evidence type="ECO:0000256" key="3">
    <source>
        <dbReference type="ARBA" id="ARBA00023136"/>
    </source>
</evidence>
<name>A0A382FF74_9ZZZZ</name>
<evidence type="ECO:0000259" key="5">
    <source>
        <dbReference type="SMART" id="SM00842"/>
    </source>
</evidence>
<dbReference type="PIRSF" id="PIRSF003101">
    <property type="entry name" value="FtsA"/>
    <property type="match status" value="1"/>
</dbReference>
<keyword evidence="1" id="KW-1003">Cell membrane</keyword>
<organism evidence="6">
    <name type="scientific">marine metagenome</name>
    <dbReference type="NCBI Taxonomy" id="408172"/>
    <lineage>
        <taxon>unclassified sequences</taxon>
        <taxon>metagenomes</taxon>
        <taxon>ecological metagenomes</taxon>
    </lineage>
</organism>
<protein>
    <recommendedName>
        <fullName evidence="5">SHS2 domain-containing protein</fullName>
    </recommendedName>
</protein>
<dbReference type="InterPro" id="IPR003494">
    <property type="entry name" value="SHS2_FtsA"/>
</dbReference>
<feature type="domain" description="SHS2" evidence="5">
    <location>
        <begin position="13"/>
        <end position="201"/>
    </location>
</feature>
<gene>
    <name evidence="6" type="ORF">METZ01_LOCUS214600</name>
</gene>
<dbReference type="CDD" id="cd24048">
    <property type="entry name" value="ASKHA_NBD_FtsA"/>
    <property type="match status" value="1"/>
</dbReference>
<dbReference type="HAMAP" id="MF_02033">
    <property type="entry name" value="FtsA"/>
    <property type="match status" value="1"/>
</dbReference>
<dbReference type="GO" id="GO:0009898">
    <property type="term" value="C:cytoplasmic side of plasma membrane"/>
    <property type="evidence" value="ECO:0007669"/>
    <property type="project" value="TreeGrafter"/>
</dbReference>
<dbReference type="EMBL" id="UINC01049678">
    <property type="protein sequence ID" value="SVB61746.1"/>
    <property type="molecule type" value="Genomic_DNA"/>
</dbReference>
<dbReference type="Gene3D" id="3.30.1490.110">
    <property type="match status" value="1"/>
</dbReference>
<dbReference type="NCBIfam" id="TIGR01174">
    <property type="entry name" value="ftsA"/>
    <property type="match status" value="1"/>
</dbReference>
<dbReference type="PANTHER" id="PTHR32432">
    <property type="entry name" value="CELL DIVISION PROTEIN FTSA-RELATED"/>
    <property type="match status" value="1"/>
</dbReference>
<dbReference type="InterPro" id="IPR020823">
    <property type="entry name" value="Cell_div_FtsA"/>
</dbReference>
<dbReference type="InterPro" id="IPR050696">
    <property type="entry name" value="FtsA/MreB"/>
</dbReference>
<dbReference type="Gene3D" id="3.30.420.40">
    <property type="match status" value="2"/>
</dbReference>
<evidence type="ECO:0000256" key="4">
    <source>
        <dbReference type="ARBA" id="ARBA00023306"/>
    </source>
</evidence>
<dbReference type="AlphaFoldDB" id="A0A382FF74"/>
<proteinExistence type="inferred from homology"/>
<dbReference type="Pfam" id="PF02491">
    <property type="entry name" value="SHS2_FTSA"/>
    <property type="match status" value="1"/>
</dbReference>
<evidence type="ECO:0000256" key="2">
    <source>
        <dbReference type="ARBA" id="ARBA00022618"/>
    </source>
</evidence>
<dbReference type="PANTHER" id="PTHR32432:SF4">
    <property type="entry name" value="CELL DIVISION PROTEIN FTSA"/>
    <property type="match status" value="1"/>
</dbReference>